<evidence type="ECO:0000256" key="1">
    <source>
        <dbReference type="ARBA" id="ARBA00001966"/>
    </source>
</evidence>
<dbReference type="EMBL" id="VSSQ01007833">
    <property type="protein sequence ID" value="MPM37114.1"/>
    <property type="molecule type" value="Genomic_DNA"/>
</dbReference>
<keyword evidence="6" id="KW-0411">Iron-sulfur</keyword>
<reference evidence="8" key="1">
    <citation type="submission" date="2019-08" db="EMBL/GenBank/DDBJ databases">
        <authorList>
            <person name="Kucharzyk K."/>
            <person name="Murdoch R.W."/>
            <person name="Higgins S."/>
            <person name="Loffler F."/>
        </authorList>
    </citation>
    <scope>NUCLEOTIDE SEQUENCE</scope>
</reference>
<dbReference type="SFLD" id="SFLDG01083">
    <property type="entry name" value="Uncharacterised_Radical_SAM_Su"/>
    <property type="match status" value="1"/>
</dbReference>
<comment type="cofactor">
    <cofactor evidence="1">
        <name>[4Fe-4S] cluster</name>
        <dbReference type="ChEBI" id="CHEBI:49883"/>
    </cofactor>
</comment>
<dbReference type="GO" id="GO:0046872">
    <property type="term" value="F:metal ion binding"/>
    <property type="evidence" value="ECO:0007669"/>
    <property type="project" value="UniProtKB-KW"/>
</dbReference>
<evidence type="ECO:0000256" key="5">
    <source>
        <dbReference type="ARBA" id="ARBA00023004"/>
    </source>
</evidence>
<dbReference type="InterPro" id="IPR013785">
    <property type="entry name" value="Aldolase_TIM"/>
</dbReference>
<comment type="caution">
    <text evidence="8">The sequence shown here is derived from an EMBL/GenBank/DDBJ whole genome shotgun (WGS) entry which is preliminary data.</text>
</comment>
<keyword evidence="5" id="KW-0408">Iron</keyword>
<dbReference type="InterPro" id="IPR007197">
    <property type="entry name" value="rSAM"/>
</dbReference>
<keyword evidence="2" id="KW-0004">4Fe-4S</keyword>
<dbReference type="InterPro" id="IPR058240">
    <property type="entry name" value="rSAM_sf"/>
</dbReference>
<dbReference type="PROSITE" id="PS51918">
    <property type="entry name" value="RADICAL_SAM"/>
    <property type="match status" value="1"/>
</dbReference>
<evidence type="ECO:0000259" key="7">
    <source>
        <dbReference type="PROSITE" id="PS51918"/>
    </source>
</evidence>
<feature type="domain" description="Radical SAM core" evidence="7">
    <location>
        <begin position="16"/>
        <end position="252"/>
    </location>
</feature>
<organism evidence="8">
    <name type="scientific">bioreactor metagenome</name>
    <dbReference type="NCBI Taxonomy" id="1076179"/>
    <lineage>
        <taxon>unclassified sequences</taxon>
        <taxon>metagenomes</taxon>
        <taxon>ecological metagenomes</taxon>
    </lineage>
</organism>
<evidence type="ECO:0000313" key="8">
    <source>
        <dbReference type="EMBL" id="MPM37114.1"/>
    </source>
</evidence>
<accession>A0A644ZH08</accession>
<evidence type="ECO:0000256" key="2">
    <source>
        <dbReference type="ARBA" id="ARBA00022485"/>
    </source>
</evidence>
<dbReference type="Gene3D" id="3.20.20.70">
    <property type="entry name" value="Aldolase class I"/>
    <property type="match status" value="1"/>
</dbReference>
<keyword evidence="3" id="KW-0949">S-adenosyl-L-methionine</keyword>
<dbReference type="InterPro" id="IPR040084">
    <property type="entry name" value="GTPase_Obg"/>
</dbReference>
<dbReference type="CDD" id="cd01335">
    <property type="entry name" value="Radical_SAM"/>
    <property type="match status" value="1"/>
</dbReference>
<keyword evidence="4" id="KW-0479">Metal-binding</keyword>
<dbReference type="SUPFAM" id="SSF102114">
    <property type="entry name" value="Radical SAM enzymes"/>
    <property type="match status" value="1"/>
</dbReference>
<dbReference type="PANTHER" id="PTHR43787">
    <property type="entry name" value="FEMO COFACTOR BIOSYNTHESIS PROTEIN NIFB-RELATED"/>
    <property type="match status" value="1"/>
</dbReference>
<dbReference type="AlphaFoldDB" id="A0A644ZH08"/>
<sequence>MTILFNEIVFGPIKSRRLGVSLGVNLLPLHGKWCNFDCIYCECGFNKDGKGDLCLPTREEVANTLETKFKNHDPSIGNIDTITFSGNGEPTMHPEFSKIIVETLELRKKFAPQAKVSVLTNGSRIGVKDVAEALLKVDNAIIKIDSALDGTVYAIDRPVFNYSVENMVAMLAPFKGKFVLQTMFLRGESPDGIIDNTTTEEVEAWYKLVGRIDPREIMIYTIDRETPLKSLQKVSVSQMEEIAAPLRAQGYKVSVSG</sequence>
<name>A0A644ZH08_9ZZZZ</name>
<evidence type="ECO:0000256" key="4">
    <source>
        <dbReference type="ARBA" id="ARBA00022723"/>
    </source>
</evidence>
<dbReference type="Pfam" id="PF04055">
    <property type="entry name" value="Radical_SAM"/>
    <property type="match status" value="1"/>
</dbReference>
<dbReference type="GO" id="GO:0003824">
    <property type="term" value="F:catalytic activity"/>
    <property type="evidence" value="ECO:0007669"/>
    <property type="project" value="InterPro"/>
</dbReference>
<gene>
    <name evidence="8" type="ORF">SDC9_83720</name>
</gene>
<dbReference type="GO" id="GO:0051539">
    <property type="term" value="F:4 iron, 4 sulfur cluster binding"/>
    <property type="evidence" value="ECO:0007669"/>
    <property type="project" value="UniProtKB-KW"/>
</dbReference>
<evidence type="ECO:0000256" key="3">
    <source>
        <dbReference type="ARBA" id="ARBA00022691"/>
    </source>
</evidence>
<dbReference type="SFLD" id="SFLDS00029">
    <property type="entry name" value="Radical_SAM"/>
    <property type="match status" value="1"/>
</dbReference>
<dbReference type="PANTHER" id="PTHR43787:SF11">
    <property type="entry name" value="UPF0026 PROTEIN SLR1464"/>
    <property type="match status" value="1"/>
</dbReference>
<protein>
    <recommendedName>
        <fullName evidence="7">Radical SAM core domain-containing protein</fullName>
    </recommendedName>
</protein>
<proteinExistence type="predicted"/>
<evidence type="ECO:0000256" key="6">
    <source>
        <dbReference type="ARBA" id="ARBA00023014"/>
    </source>
</evidence>